<keyword evidence="3" id="KW-1185">Reference proteome</keyword>
<accession>A0A7H0HTK4</accession>
<dbReference type="RefSeq" id="WP_187741026.1">
    <property type="nucleotide sequence ID" value="NZ_CP060825.1"/>
</dbReference>
<protein>
    <submittedName>
        <fullName evidence="2">Peptidase inhibitor family I36 protein</fullName>
    </submittedName>
</protein>
<keyword evidence="1" id="KW-0732">Signal</keyword>
<evidence type="ECO:0000313" key="3">
    <source>
        <dbReference type="Proteomes" id="UP000516230"/>
    </source>
</evidence>
<dbReference type="Proteomes" id="UP000516230">
    <property type="component" value="Chromosome"/>
</dbReference>
<dbReference type="Gene3D" id="2.60.20.10">
    <property type="entry name" value="Crystallins"/>
    <property type="match status" value="1"/>
</dbReference>
<evidence type="ECO:0000313" key="2">
    <source>
        <dbReference type="EMBL" id="QNP63870.1"/>
    </source>
</evidence>
<proteinExistence type="predicted"/>
<gene>
    <name evidence="2" type="ORF">IAG43_13650</name>
</gene>
<feature type="chain" id="PRO_5028818618" evidence="1">
    <location>
        <begin position="31"/>
        <end position="123"/>
    </location>
</feature>
<feature type="signal peptide" evidence="1">
    <location>
        <begin position="1"/>
        <end position="30"/>
    </location>
</feature>
<organism evidence="2 3">
    <name type="scientific">Streptomyces genisteinicus</name>
    <dbReference type="NCBI Taxonomy" id="2768068"/>
    <lineage>
        <taxon>Bacteria</taxon>
        <taxon>Bacillati</taxon>
        <taxon>Actinomycetota</taxon>
        <taxon>Actinomycetes</taxon>
        <taxon>Kitasatosporales</taxon>
        <taxon>Streptomycetaceae</taxon>
        <taxon>Streptomyces</taxon>
    </lineage>
</organism>
<dbReference type="Pfam" id="PF03995">
    <property type="entry name" value="Inhibitor_I36"/>
    <property type="match status" value="1"/>
</dbReference>
<dbReference type="AlphaFoldDB" id="A0A7H0HTK4"/>
<dbReference type="KEGG" id="sgj:IAG43_13650"/>
<name>A0A7H0HTK4_9ACTN</name>
<sequence length="123" mass="13177">MSASKIVKRFGISIAALALVGTGFTGTASAASSDCPEGWFCVWHGTDYTGRMQKVQYDNADLSQYTVFANGSLSGYNNGNNCDVNVYAGRNYTNLIATVKRGTKGTGTSTRVKILSNKWVNCI</sequence>
<evidence type="ECO:0000256" key="1">
    <source>
        <dbReference type="SAM" id="SignalP"/>
    </source>
</evidence>
<dbReference type="EMBL" id="CP060825">
    <property type="protein sequence ID" value="QNP63870.1"/>
    <property type="molecule type" value="Genomic_DNA"/>
</dbReference>
<reference evidence="2 3" key="1">
    <citation type="submission" date="2020-08" db="EMBL/GenBank/DDBJ databases">
        <title>A novel species.</title>
        <authorList>
            <person name="Gao J."/>
        </authorList>
    </citation>
    <scope>NUCLEOTIDE SEQUENCE [LARGE SCALE GENOMIC DNA]</scope>
    <source>
        <strain evidence="2 3">CRPJ-33</strain>
    </source>
</reference>